<name>A0ABU2MSG6_9ACTN</name>
<evidence type="ECO:0000313" key="2">
    <source>
        <dbReference type="Proteomes" id="UP001183246"/>
    </source>
</evidence>
<protein>
    <submittedName>
        <fullName evidence="1">Uncharacterized protein</fullName>
    </submittedName>
</protein>
<sequence length="58" mass="6219">MSTCMRDCVEPCETFVPETTTCVTQEACEGGILYGWQVCTTQPSGETTTSPRAAHGLC</sequence>
<keyword evidence="2" id="KW-1185">Reference proteome</keyword>
<gene>
    <name evidence="1" type="ORF">RM590_18475</name>
</gene>
<accession>A0ABU2MSG6</accession>
<evidence type="ECO:0000313" key="1">
    <source>
        <dbReference type="EMBL" id="MDT0344583.1"/>
    </source>
</evidence>
<reference evidence="2" key="1">
    <citation type="submission" date="2023-07" db="EMBL/GenBank/DDBJ databases">
        <title>30 novel species of actinomycetes from the DSMZ collection.</title>
        <authorList>
            <person name="Nouioui I."/>
        </authorList>
    </citation>
    <scope>NUCLEOTIDE SEQUENCE [LARGE SCALE GENOMIC DNA]</scope>
    <source>
        <strain evidence="2">DSM 44938</strain>
    </source>
</reference>
<dbReference type="EMBL" id="JAVREL010000010">
    <property type="protein sequence ID" value="MDT0344583.1"/>
    <property type="molecule type" value="Genomic_DNA"/>
</dbReference>
<proteinExistence type="predicted"/>
<comment type="caution">
    <text evidence="1">The sequence shown here is derived from an EMBL/GenBank/DDBJ whole genome shotgun (WGS) entry which is preliminary data.</text>
</comment>
<organism evidence="1 2">
    <name type="scientific">Streptomyces litchfieldiae</name>
    <dbReference type="NCBI Taxonomy" id="3075543"/>
    <lineage>
        <taxon>Bacteria</taxon>
        <taxon>Bacillati</taxon>
        <taxon>Actinomycetota</taxon>
        <taxon>Actinomycetes</taxon>
        <taxon>Kitasatosporales</taxon>
        <taxon>Streptomycetaceae</taxon>
        <taxon>Streptomyces</taxon>
    </lineage>
</organism>
<dbReference type="RefSeq" id="WP_311705715.1">
    <property type="nucleotide sequence ID" value="NZ_JAVREL010000010.1"/>
</dbReference>
<dbReference type="Proteomes" id="UP001183246">
    <property type="component" value="Unassembled WGS sequence"/>
</dbReference>